<sequence length="291" mass="32676">MSYNAPAIQPAHFSQHMNQEEKMIGAIVFELKAVNSDSLPLHHGQQLHGLCFKIMEDFSPALADHVHKEMSIKPFTSAMLEYPQSLRANNNRLYIKEGTMLRWRVTALQDHVLQAFLNLQPGHIMNLGNLQLEIVRIIINPEISAYSGLIEPTDLLAECFSCVPPSVISLKFHSATTFRAGNDDFPWPLPEYVFGSLADKWVALDMPGDLPAKLIREEAKAIVPLEWQGRSCKLNFAPKRSARGFVGQFTYGLNHVDDEYQSILLLLAAYAELAGIGRWTAHGMGQVRIIR</sequence>
<evidence type="ECO:0000259" key="2">
    <source>
        <dbReference type="Pfam" id="PF19308"/>
    </source>
</evidence>
<dbReference type="CDD" id="cd21141">
    <property type="entry name" value="Cas6_III-like"/>
    <property type="match status" value="1"/>
</dbReference>
<dbReference type="Gene3D" id="3.30.70.1890">
    <property type="match status" value="1"/>
</dbReference>
<dbReference type="Gene3D" id="3.30.70.1900">
    <property type="match status" value="1"/>
</dbReference>
<feature type="domain" description="CRISPR-associated protein Cas6-like N-terminal" evidence="2">
    <location>
        <begin position="41"/>
        <end position="142"/>
    </location>
</feature>
<comment type="caution">
    <text evidence="3">The sequence shown here is derived from an EMBL/GenBank/DDBJ whole genome shotgun (WGS) entry which is preliminary data.</text>
</comment>
<dbReference type="InterPro" id="IPR019267">
    <property type="entry name" value="CRISPR-assoc_Cas6_C"/>
</dbReference>
<evidence type="ECO:0000313" key="3">
    <source>
        <dbReference type="EMBL" id="TYZ22923.1"/>
    </source>
</evidence>
<evidence type="ECO:0000313" key="4">
    <source>
        <dbReference type="Proteomes" id="UP000323646"/>
    </source>
</evidence>
<dbReference type="Pfam" id="PF19308">
    <property type="entry name" value="CRISPR_Cas6_N"/>
    <property type="match status" value="1"/>
</dbReference>
<dbReference type="InterPro" id="IPR045648">
    <property type="entry name" value="CRISPR-assoc_Cas6-like_N"/>
</dbReference>
<dbReference type="AlphaFoldDB" id="A0A5D6W3N8"/>
<proteinExistence type="predicted"/>
<name>A0A5D6W3N8_9FIRM</name>
<gene>
    <name evidence="3" type="ORF">FZ040_06810</name>
</gene>
<feature type="domain" description="CRISPR-associated protein Cas6 C-terminal" evidence="1">
    <location>
        <begin position="170"/>
        <end position="287"/>
    </location>
</feature>
<dbReference type="EMBL" id="VTOY01000004">
    <property type="protein sequence ID" value="TYZ22923.1"/>
    <property type="molecule type" value="Genomic_DNA"/>
</dbReference>
<dbReference type="Proteomes" id="UP000323646">
    <property type="component" value="Unassembled WGS sequence"/>
</dbReference>
<dbReference type="Pfam" id="PF10040">
    <property type="entry name" value="CRISPR_Cas6"/>
    <property type="match status" value="1"/>
</dbReference>
<dbReference type="OrthoDB" id="425607at2"/>
<accession>A0A5D6W3N8</accession>
<organism evidence="3 4">
    <name type="scientific">Selenomonas ruminis</name>
    <dbReference type="NCBI Taxonomy" id="2593411"/>
    <lineage>
        <taxon>Bacteria</taxon>
        <taxon>Bacillati</taxon>
        <taxon>Bacillota</taxon>
        <taxon>Negativicutes</taxon>
        <taxon>Selenomonadales</taxon>
        <taxon>Selenomonadaceae</taxon>
        <taxon>Selenomonas</taxon>
    </lineage>
</organism>
<reference evidence="3 4" key="1">
    <citation type="submission" date="2019-08" db="EMBL/GenBank/DDBJ databases">
        <title>Selenomonas sp. mPRGC5 and Selenomonas sp. mPRGC8 isolated from ruminal fluid of dairy goat (Capra hircus).</title>
        <authorList>
            <person name="Poothong S."/>
            <person name="Nuengjamnong C."/>
            <person name="Tanasupawat S."/>
        </authorList>
    </citation>
    <scope>NUCLEOTIDE SEQUENCE [LARGE SCALE GENOMIC DNA]</scope>
    <source>
        <strain evidence="4">mPRGC5</strain>
    </source>
</reference>
<dbReference type="InterPro" id="IPR045747">
    <property type="entry name" value="CRISPR-assoc_prot_Cas6_N_sf"/>
</dbReference>
<keyword evidence="4" id="KW-1185">Reference proteome</keyword>
<evidence type="ECO:0000259" key="1">
    <source>
        <dbReference type="Pfam" id="PF10040"/>
    </source>
</evidence>
<protein>
    <submittedName>
        <fullName evidence="3">CRISPR system precrRNA processing endoribonuclease RAMP protein Cas6</fullName>
    </submittedName>
</protein>